<feature type="domain" description="YCII-related" evidence="2">
    <location>
        <begin position="17"/>
        <end position="113"/>
    </location>
</feature>
<dbReference type="EMBL" id="BMJC01000004">
    <property type="protein sequence ID" value="GGB13004.1"/>
    <property type="molecule type" value="Genomic_DNA"/>
</dbReference>
<organism evidence="3 4">
    <name type="scientific">Puia dinghuensis</name>
    <dbReference type="NCBI Taxonomy" id="1792502"/>
    <lineage>
        <taxon>Bacteria</taxon>
        <taxon>Pseudomonadati</taxon>
        <taxon>Bacteroidota</taxon>
        <taxon>Chitinophagia</taxon>
        <taxon>Chitinophagales</taxon>
        <taxon>Chitinophagaceae</taxon>
        <taxon>Puia</taxon>
    </lineage>
</organism>
<evidence type="ECO:0000259" key="2">
    <source>
        <dbReference type="Pfam" id="PF03795"/>
    </source>
</evidence>
<comment type="caution">
    <text evidence="3">The sequence shown here is derived from an EMBL/GenBank/DDBJ whole genome shotgun (WGS) entry which is preliminary data.</text>
</comment>
<dbReference type="InterPro" id="IPR005545">
    <property type="entry name" value="YCII"/>
</dbReference>
<dbReference type="Proteomes" id="UP000607559">
    <property type="component" value="Unassembled WGS sequence"/>
</dbReference>
<sequence length="114" mass="12709">MKEFMFVFRGPYYEDLNFTPEQSQAAMQKWMDWIGQLAAKGRYVGGAPLVRDGKMVQGKKPLITDGPFAEGKESVGGYLIIKAETLQEASEMAFGFPDFGYQGSVEVREIIPMG</sequence>
<dbReference type="AlphaFoldDB" id="A0A8J2UG87"/>
<dbReference type="RefSeq" id="WP_188935159.1">
    <property type="nucleotide sequence ID" value="NZ_BMJC01000004.1"/>
</dbReference>
<comment type="similarity">
    <text evidence="1">Belongs to the YciI family.</text>
</comment>
<dbReference type="PANTHER" id="PTHR35174">
    <property type="entry name" value="BLL7171 PROTEIN-RELATED"/>
    <property type="match status" value="1"/>
</dbReference>
<dbReference type="Pfam" id="PF03795">
    <property type="entry name" value="YCII"/>
    <property type="match status" value="1"/>
</dbReference>
<dbReference type="Gene3D" id="3.30.70.1060">
    <property type="entry name" value="Dimeric alpha+beta barrel"/>
    <property type="match status" value="1"/>
</dbReference>
<evidence type="ECO:0000313" key="4">
    <source>
        <dbReference type="Proteomes" id="UP000607559"/>
    </source>
</evidence>
<dbReference type="InterPro" id="IPR011008">
    <property type="entry name" value="Dimeric_a/b-barrel"/>
</dbReference>
<dbReference type="SUPFAM" id="SSF54909">
    <property type="entry name" value="Dimeric alpha+beta barrel"/>
    <property type="match status" value="1"/>
</dbReference>
<name>A0A8J2UG87_9BACT</name>
<protein>
    <recommendedName>
        <fullName evidence="2">YCII-related domain-containing protein</fullName>
    </recommendedName>
</protein>
<keyword evidence="4" id="KW-1185">Reference proteome</keyword>
<reference evidence="3" key="2">
    <citation type="submission" date="2020-09" db="EMBL/GenBank/DDBJ databases">
        <authorList>
            <person name="Sun Q."/>
            <person name="Zhou Y."/>
        </authorList>
    </citation>
    <scope>NUCLEOTIDE SEQUENCE</scope>
    <source>
        <strain evidence="3">CGMCC 1.15448</strain>
    </source>
</reference>
<gene>
    <name evidence="3" type="ORF">GCM10011511_40820</name>
</gene>
<reference evidence="3" key="1">
    <citation type="journal article" date="2014" name="Int. J. Syst. Evol. Microbiol.">
        <title>Complete genome sequence of Corynebacterium casei LMG S-19264T (=DSM 44701T), isolated from a smear-ripened cheese.</title>
        <authorList>
            <consortium name="US DOE Joint Genome Institute (JGI-PGF)"/>
            <person name="Walter F."/>
            <person name="Albersmeier A."/>
            <person name="Kalinowski J."/>
            <person name="Ruckert C."/>
        </authorList>
    </citation>
    <scope>NUCLEOTIDE SEQUENCE</scope>
    <source>
        <strain evidence="3">CGMCC 1.15448</strain>
    </source>
</reference>
<evidence type="ECO:0000256" key="1">
    <source>
        <dbReference type="ARBA" id="ARBA00007689"/>
    </source>
</evidence>
<dbReference type="PANTHER" id="PTHR35174:SF1">
    <property type="entry name" value="BLL0086 PROTEIN"/>
    <property type="match status" value="1"/>
</dbReference>
<accession>A0A8J2UG87</accession>
<proteinExistence type="inferred from homology"/>
<evidence type="ECO:0000313" key="3">
    <source>
        <dbReference type="EMBL" id="GGB13004.1"/>
    </source>
</evidence>